<dbReference type="Proteomes" id="UP000821853">
    <property type="component" value="Chromosome 1"/>
</dbReference>
<reference evidence="1 2" key="1">
    <citation type="journal article" date="2020" name="Cell">
        <title>Large-Scale Comparative Analyses of Tick Genomes Elucidate Their Genetic Diversity and Vector Capacities.</title>
        <authorList>
            <consortium name="Tick Genome and Microbiome Consortium (TIGMIC)"/>
            <person name="Jia N."/>
            <person name="Wang J."/>
            <person name="Shi W."/>
            <person name="Du L."/>
            <person name="Sun Y."/>
            <person name="Zhan W."/>
            <person name="Jiang J.F."/>
            <person name="Wang Q."/>
            <person name="Zhang B."/>
            <person name="Ji P."/>
            <person name="Bell-Sakyi L."/>
            <person name="Cui X.M."/>
            <person name="Yuan T.T."/>
            <person name="Jiang B.G."/>
            <person name="Yang W.F."/>
            <person name="Lam T.T."/>
            <person name="Chang Q.C."/>
            <person name="Ding S.J."/>
            <person name="Wang X.J."/>
            <person name="Zhu J.G."/>
            <person name="Ruan X.D."/>
            <person name="Zhao L."/>
            <person name="Wei J.T."/>
            <person name="Ye R.Z."/>
            <person name="Que T.C."/>
            <person name="Du C.H."/>
            <person name="Zhou Y.H."/>
            <person name="Cheng J.X."/>
            <person name="Dai P.F."/>
            <person name="Guo W.B."/>
            <person name="Han X.H."/>
            <person name="Huang E.J."/>
            <person name="Li L.F."/>
            <person name="Wei W."/>
            <person name="Gao Y.C."/>
            <person name="Liu J.Z."/>
            <person name="Shao H.Z."/>
            <person name="Wang X."/>
            <person name="Wang C.C."/>
            <person name="Yang T.C."/>
            <person name="Huo Q.B."/>
            <person name="Li W."/>
            <person name="Chen H.Y."/>
            <person name="Chen S.E."/>
            <person name="Zhou L.G."/>
            <person name="Ni X.B."/>
            <person name="Tian J.H."/>
            <person name="Sheng Y."/>
            <person name="Liu T."/>
            <person name="Pan Y.S."/>
            <person name="Xia L.Y."/>
            <person name="Li J."/>
            <person name="Zhao F."/>
            <person name="Cao W.C."/>
        </authorList>
    </citation>
    <scope>NUCLEOTIDE SEQUENCE [LARGE SCALE GENOMIC DNA]</scope>
    <source>
        <strain evidence="1">HaeL-2018</strain>
    </source>
</reference>
<organism evidence="1 2">
    <name type="scientific">Haemaphysalis longicornis</name>
    <name type="common">Bush tick</name>
    <dbReference type="NCBI Taxonomy" id="44386"/>
    <lineage>
        <taxon>Eukaryota</taxon>
        <taxon>Metazoa</taxon>
        <taxon>Ecdysozoa</taxon>
        <taxon>Arthropoda</taxon>
        <taxon>Chelicerata</taxon>
        <taxon>Arachnida</taxon>
        <taxon>Acari</taxon>
        <taxon>Parasitiformes</taxon>
        <taxon>Ixodida</taxon>
        <taxon>Ixodoidea</taxon>
        <taxon>Ixodidae</taxon>
        <taxon>Haemaphysalinae</taxon>
        <taxon>Haemaphysalis</taxon>
    </lineage>
</organism>
<accession>A0A9J6F720</accession>
<dbReference type="VEuPathDB" id="VectorBase:HLOH_051570"/>
<proteinExistence type="predicted"/>
<sequence>MPYFNTLQEWYDRYVQPSIIPNRKGTLPLSTPPTMTITYVDKTLPTIQLDTTHINTSEKEHVATTTVVDGHNISLL</sequence>
<dbReference type="AlphaFoldDB" id="A0A9J6F720"/>
<protein>
    <submittedName>
        <fullName evidence="1">Uncharacterized protein</fullName>
    </submittedName>
</protein>
<evidence type="ECO:0000313" key="2">
    <source>
        <dbReference type="Proteomes" id="UP000821853"/>
    </source>
</evidence>
<dbReference type="OrthoDB" id="6428328at2759"/>
<gene>
    <name evidence="1" type="ORF">HPB48_003599</name>
</gene>
<name>A0A9J6F720_HAELO</name>
<evidence type="ECO:0000313" key="1">
    <source>
        <dbReference type="EMBL" id="KAH9360902.1"/>
    </source>
</evidence>
<dbReference type="EMBL" id="JABSTR010000001">
    <property type="protein sequence ID" value="KAH9360902.1"/>
    <property type="molecule type" value="Genomic_DNA"/>
</dbReference>
<keyword evidence="2" id="KW-1185">Reference proteome</keyword>
<comment type="caution">
    <text evidence="1">The sequence shown here is derived from an EMBL/GenBank/DDBJ whole genome shotgun (WGS) entry which is preliminary data.</text>
</comment>